<evidence type="ECO:0000256" key="2">
    <source>
        <dbReference type="SAM" id="MobiDB-lite"/>
    </source>
</evidence>
<feature type="compositionally biased region" description="Low complexity" evidence="2">
    <location>
        <begin position="154"/>
        <end position="164"/>
    </location>
</feature>
<protein>
    <submittedName>
        <fullName evidence="3">Uncharacterized protein</fullName>
    </submittedName>
</protein>
<dbReference type="EMBL" id="LGRX02008658">
    <property type="protein sequence ID" value="KAK3273065.1"/>
    <property type="molecule type" value="Genomic_DNA"/>
</dbReference>
<sequence length="237" mass="24211">VEAMFCEAAREVVRKFEGETQEAQWSPAAAAAAEGSNGGGHLRSSKAGAEGKKQMAQRSGRRCMWGQLGMLESESAQLQRALQEVTTQVESLMTAYGQSQVASRVAPGAEARGGAPGPPLRAVASRDGTRASPRRDSSDRAVAAPAGRAFQGDAPAAPAVSASSLGEGTADAEPGEPGIGARTPAEAQDRSSEALKMDPVLVSYRATPALDMSNVSTEGEGEAPLAVGDEEEGEGAS</sequence>
<comment type="caution">
    <text evidence="3">The sequence shown here is derived from an EMBL/GenBank/DDBJ whole genome shotgun (WGS) entry which is preliminary data.</text>
</comment>
<feature type="non-terminal residue" evidence="3">
    <location>
        <position position="1"/>
    </location>
</feature>
<dbReference type="AlphaFoldDB" id="A0AAE0L632"/>
<dbReference type="Proteomes" id="UP001190700">
    <property type="component" value="Unassembled WGS sequence"/>
</dbReference>
<evidence type="ECO:0000313" key="4">
    <source>
        <dbReference type="Proteomes" id="UP001190700"/>
    </source>
</evidence>
<evidence type="ECO:0000313" key="3">
    <source>
        <dbReference type="EMBL" id="KAK3273065.1"/>
    </source>
</evidence>
<keyword evidence="4" id="KW-1185">Reference proteome</keyword>
<feature type="compositionally biased region" description="Basic and acidic residues" evidence="2">
    <location>
        <begin position="187"/>
        <end position="196"/>
    </location>
</feature>
<proteinExistence type="predicted"/>
<feature type="region of interest" description="Disordered" evidence="2">
    <location>
        <begin position="18"/>
        <end position="60"/>
    </location>
</feature>
<accession>A0AAE0L632</accession>
<feature type="region of interest" description="Disordered" evidence="2">
    <location>
        <begin position="105"/>
        <end position="237"/>
    </location>
</feature>
<feature type="compositionally biased region" description="Acidic residues" evidence="2">
    <location>
        <begin position="228"/>
        <end position="237"/>
    </location>
</feature>
<keyword evidence="1" id="KW-0175">Coiled coil</keyword>
<organism evidence="3 4">
    <name type="scientific">Cymbomonas tetramitiformis</name>
    <dbReference type="NCBI Taxonomy" id="36881"/>
    <lineage>
        <taxon>Eukaryota</taxon>
        <taxon>Viridiplantae</taxon>
        <taxon>Chlorophyta</taxon>
        <taxon>Pyramimonadophyceae</taxon>
        <taxon>Pyramimonadales</taxon>
        <taxon>Pyramimonadaceae</taxon>
        <taxon>Cymbomonas</taxon>
    </lineage>
</organism>
<evidence type="ECO:0000256" key="1">
    <source>
        <dbReference type="SAM" id="Coils"/>
    </source>
</evidence>
<gene>
    <name evidence="3" type="ORF">CYMTET_18676</name>
</gene>
<reference evidence="3 4" key="1">
    <citation type="journal article" date="2015" name="Genome Biol. Evol.">
        <title>Comparative Genomics of a Bacterivorous Green Alga Reveals Evolutionary Causalities and Consequences of Phago-Mixotrophic Mode of Nutrition.</title>
        <authorList>
            <person name="Burns J.A."/>
            <person name="Paasch A."/>
            <person name="Narechania A."/>
            <person name="Kim E."/>
        </authorList>
    </citation>
    <scope>NUCLEOTIDE SEQUENCE [LARGE SCALE GENOMIC DNA]</scope>
    <source>
        <strain evidence="3 4">PLY_AMNH</strain>
    </source>
</reference>
<feature type="coiled-coil region" evidence="1">
    <location>
        <begin position="68"/>
        <end position="95"/>
    </location>
</feature>
<feature type="compositionally biased region" description="Basic and acidic residues" evidence="2">
    <location>
        <begin position="127"/>
        <end position="139"/>
    </location>
</feature>
<name>A0AAE0L632_9CHLO</name>